<dbReference type="Proteomes" id="UP000190541">
    <property type="component" value="Unassembled WGS sequence"/>
</dbReference>
<evidence type="ECO:0000313" key="2">
    <source>
        <dbReference type="EMBL" id="SKB28618.1"/>
    </source>
</evidence>
<proteinExistence type="predicted"/>
<evidence type="ECO:0000313" key="3">
    <source>
        <dbReference type="Proteomes" id="UP000190541"/>
    </source>
</evidence>
<accession>A0A1T5A0Y0</accession>
<evidence type="ECO:0000256" key="1">
    <source>
        <dbReference type="SAM" id="SignalP"/>
    </source>
</evidence>
<gene>
    <name evidence="2" type="ORF">SAMN05660226_00399</name>
</gene>
<dbReference type="EMBL" id="FUYS01000001">
    <property type="protein sequence ID" value="SKB28618.1"/>
    <property type="molecule type" value="Genomic_DNA"/>
</dbReference>
<keyword evidence="3" id="KW-1185">Reference proteome</keyword>
<dbReference type="RefSeq" id="WP_139378482.1">
    <property type="nucleotide sequence ID" value="NZ_FUYS01000001.1"/>
</dbReference>
<dbReference type="Gene3D" id="3.10.450.360">
    <property type="match status" value="1"/>
</dbReference>
<dbReference type="AlphaFoldDB" id="A0A1T5A0Y0"/>
<keyword evidence="1" id="KW-0732">Signal</keyword>
<name>A0A1T5A0Y0_9SPHI</name>
<dbReference type="STRING" id="623280.SAMN05660226_00399"/>
<protein>
    <submittedName>
        <fullName evidence="2">Uncharacterized protein</fullName>
    </submittedName>
</protein>
<feature type="signal peptide" evidence="1">
    <location>
        <begin position="1"/>
        <end position="22"/>
    </location>
</feature>
<reference evidence="2 3" key="1">
    <citation type="submission" date="2017-02" db="EMBL/GenBank/DDBJ databases">
        <authorList>
            <person name="Peterson S.W."/>
        </authorList>
    </citation>
    <scope>NUCLEOTIDE SEQUENCE [LARGE SCALE GENOMIC DNA]</scope>
    <source>
        <strain evidence="2 3">DSM 22899</strain>
    </source>
</reference>
<dbReference type="OrthoDB" id="9906153at2"/>
<organism evidence="2 3">
    <name type="scientific">Parapedobacter luteus</name>
    <dbReference type="NCBI Taxonomy" id="623280"/>
    <lineage>
        <taxon>Bacteria</taxon>
        <taxon>Pseudomonadati</taxon>
        <taxon>Bacteroidota</taxon>
        <taxon>Sphingobacteriia</taxon>
        <taxon>Sphingobacteriales</taxon>
        <taxon>Sphingobacteriaceae</taxon>
        <taxon>Parapedobacter</taxon>
    </lineage>
</organism>
<dbReference type="SUPFAM" id="SSF160574">
    <property type="entry name" value="BT0923-like"/>
    <property type="match status" value="1"/>
</dbReference>
<sequence length="146" mass="15815">MMKLMIKGLLIIAALTTDNAEAQENIPAQVKTIAEGKATGNKINKWIADKQRGKYIAVLSDGSVMEISMAGEWLSTSKPVPESKLPAKVAAAVSRYVGAGYEVDNYLFVQDAVEGVFYTIDITSDDDDATVFLNAEGKVLKKDVRD</sequence>
<feature type="chain" id="PRO_5013046678" evidence="1">
    <location>
        <begin position="23"/>
        <end position="146"/>
    </location>
</feature>